<dbReference type="EMBL" id="CP011112">
    <property type="protein sequence ID" value="AKU16422.1"/>
    <property type="molecule type" value="Genomic_DNA"/>
</dbReference>
<dbReference type="STRING" id="571913.VV02_12025"/>
<evidence type="ECO:0000313" key="3">
    <source>
        <dbReference type="Proteomes" id="UP000066480"/>
    </source>
</evidence>
<organism evidence="2 3">
    <name type="scientific">Luteipulveratus mongoliensis</name>
    <dbReference type="NCBI Taxonomy" id="571913"/>
    <lineage>
        <taxon>Bacteria</taxon>
        <taxon>Bacillati</taxon>
        <taxon>Actinomycetota</taxon>
        <taxon>Actinomycetes</taxon>
        <taxon>Micrococcales</taxon>
        <taxon>Dermacoccaceae</taxon>
        <taxon>Luteipulveratus</taxon>
    </lineage>
</organism>
<dbReference type="AlphaFoldDB" id="A0A0K1JI73"/>
<dbReference type="OrthoDB" id="3513901at2"/>
<accession>A0A0K1JI73</accession>
<evidence type="ECO:0000313" key="2">
    <source>
        <dbReference type="EMBL" id="AKU16422.1"/>
    </source>
</evidence>
<protein>
    <submittedName>
        <fullName evidence="2">Uncharacterized protein</fullName>
    </submittedName>
</protein>
<keyword evidence="3" id="KW-1185">Reference proteome</keyword>
<gene>
    <name evidence="2" type="ORF">VV02_12025</name>
</gene>
<feature type="signal peptide" evidence="1">
    <location>
        <begin position="1"/>
        <end position="27"/>
    </location>
</feature>
<dbReference type="RefSeq" id="WP_052591756.1">
    <property type="nucleotide sequence ID" value="NZ_CP011112.1"/>
</dbReference>
<evidence type="ECO:0000256" key="1">
    <source>
        <dbReference type="SAM" id="SignalP"/>
    </source>
</evidence>
<keyword evidence="1" id="KW-0732">Signal</keyword>
<proteinExistence type="predicted"/>
<dbReference type="Pfam" id="PF19147">
    <property type="entry name" value="DUF5829"/>
    <property type="match status" value="1"/>
</dbReference>
<dbReference type="KEGG" id="lmoi:VV02_12025"/>
<name>A0A0K1JI73_9MICO</name>
<dbReference type="Proteomes" id="UP000066480">
    <property type="component" value="Chromosome"/>
</dbReference>
<sequence>MTRLFAPRRTAGLVTMLLAVVSTVALAPGSAAESPPARPQVAYLNHTYSVFDQATADAIEHSTYLPKFGVFQVRTTSSGETSWTGRYLMGRETYLEMFGPNDLAPPDNVIGMTGLAVATERRGKINTVQERLTASGNAPTRAVQTKVFGDDVVPWFDYVFTTADYDGYFTWAMEYLPSYLDDPRAKAEPGTDPDDVRGARVLSDDYKKRLMRDVTGVEIGVTARDLTPARTMLQAAGYVVVDSPQGFVARGRGTTLRYVTTDRAHAGWRRIDFALNRPVAYRHVETIGHSQLVVGPGTKATWTFDH</sequence>
<reference evidence="2 3" key="1">
    <citation type="submission" date="2015-03" db="EMBL/GenBank/DDBJ databases">
        <title>Luteipulveratus halotolerans sp. nov., a novel actinobacterium (Dermacoccaceae) from Sarawak, Malaysia.</title>
        <authorList>
            <person name="Juboi H."/>
            <person name="Basik A."/>
            <person name="Shamsul S.S."/>
            <person name="Arnold P."/>
            <person name="Schmitt E.K."/>
            <person name="Sanglier J.-J."/>
            <person name="Yeo T."/>
        </authorList>
    </citation>
    <scope>NUCLEOTIDE SEQUENCE [LARGE SCALE GENOMIC DNA]</scope>
    <source>
        <strain evidence="2 3">MN07-A0370</strain>
    </source>
</reference>
<dbReference type="InterPro" id="IPR043869">
    <property type="entry name" value="DUF5829"/>
</dbReference>
<feature type="chain" id="PRO_5005462018" evidence="1">
    <location>
        <begin position="28"/>
        <end position="306"/>
    </location>
</feature>